<organism evidence="1 2">
    <name type="scientific">Coemansia aciculifera</name>
    <dbReference type="NCBI Taxonomy" id="417176"/>
    <lineage>
        <taxon>Eukaryota</taxon>
        <taxon>Fungi</taxon>
        <taxon>Fungi incertae sedis</taxon>
        <taxon>Zoopagomycota</taxon>
        <taxon>Kickxellomycotina</taxon>
        <taxon>Kickxellomycetes</taxon>
        <taxon>Kickxellales</taxon>
        <taxon>Kickxellaceae</taxon>
        <taxon>Coemansia</taxon>
    </lineage>
</organism>
<accession>A0ACC1M9F0</accession>
<dbReference type="Proteomes" id="UP001139981">
    <property type="component" value="Unassembled WGS sequence"/>
</dbReference>
<reference evidence="1" key="1">
    <citation type="submission" date="2022-07" db="EMBL/GenBank/DDBJ databases">
        <title>Phylogenomic reconstructions and comparative analyses of Kickxellomycotina fungi.</title>
        <authorList>
            <person name="Reynolds N.K."/>
            <person name="Stajich J.E."/>
            <person name="Barry K."/>
            <person name="Grigoriev I.V."/>
            <person name="Crous P."/>
            <person name="Smith M.E."/>
        </authorList>
    </citation>
    <scope>NUCLEOTIDE SEQUENCE</scope>
    <source>
        <strain evidence="1">CBS 190363</strain>
    </source>
</reference>
<evidence type="ECO:0000313" key="1">
    <source>
        <dbReference type="EMBL" id="KAJ2900142.1"/>
    </source>
</evidence>
<evidence type="ECO:0000313" key="2">
    <source>
        <dbReference type="Proteomes" id="UP001139981"/>
    </source>
</evidence>
<dbReference type="EMBL" id="JANBVB010000011">
    <property type="protein sequence ID" value="KAJ2900142.1"/>
    <property type="molecule type" value="Genomic_DNA"/>
</dbReference>
<gene>
    <name evidence="1" type="ORF">IWW38_000682</name>
</gene>
<name>A0ACC1M9F0_9FUNG</name>
<keyword evidence="2" id="KW-1185">Reference proteome</keyword>
<comment type="caution">
    <text evidence="1">The sequence shown here is derived from an EMBL/GenBank/DDBJ whole genome shotgun (WGS) entry which is preliminary data.</text>
</comment>
<proteinExistence type="predicted"/>
<sequence>MRSIAANIEYALTFRNAAGMDITKKVFGGSHEPKHIRLWLSRNLIRDFYEKGIVKSKNATLTLMWSIPKDKQQGKPLGANILGPLHNIEGTVRANRDLVDFTKGLFVVVKDPAASADNSAASDVKVEEEGDD</sequence>
<protein>
    <submittedName>
        <fullName evidence="1">Uncharacterized protein</fullName>
    </submittedName>
</protein>